<feature type="transmembrane region" description="Helical" evidence="13">
    <location>
        <begin position="144"/>
        <end position="170"/>
    </location>
</feature>
<dbReference type="EMBL" id="JBHUEJ010000036">
    <property type="protein sequence ID" value="MFD1711944.1"/>
    <property type="molecule type" value="Genomic_DNA"/>
</dbReference>
<evidence type="ECO:0000313" key="17">
    <source>
        <dbReference type="Proteomes" id="UP001597304"/>
    </source>
</evidence>
<dbReference type="PRINTS" id="PR00344">
    <property type="entry name" value="BCTRLSENSOR"/>
</dbReference>
<keyword evidence="4" id="KW-0597">Phosphoprotein</keyword>
<dbReference type="InterPro" id="IPR004358">
    <property type="entry name" value="Sig_transdc_His_kin-like_C"/>
</dbReference>
<gene>
    <name evidence="16" type="ORF">ACFSF0_15140</name>
</gene>
<dbReference type="CDD" id="cd00075">
    <property type="entry name" value="HATPase"/>
    <property type="match status" value="1"/>
</dbReference>
<dbReference type="GO" id="GO:0005524">
    <property type="term" value="F:ATP binding"/>
    <property type="evidence" value="ECO:0007669"/>
    <property type="project" value="UniProtKB-KW"/>
</dbReference>
<evidence type="ECO:0000256" key="7">
    <source>
        <dbReference type="ARBA" id="ARBA00022741"/>
    </source>
</evidence>
<dbReference type="InterPro" id="IPR036890">
    <property type="entry name" value="HATPase_C_sf"/>
</dbReference>
<evidence type="ECO:0000259" key="14">
    <source>
        <dbReference type="PROSITE" id="PS50109"/>
    </source>
</evidence>
<evidence type="ECO:0000256" key="12">
    <source>
        <dbReference type="ARBA" id="ARBA00023136"/>
    </source>
</evidence>
<evidence type="ECO:0000256" key="9">
    <source>
        <dbReference type="ARBA" id="ARBA00022840"/>
    </source>
</evidence>
<keyword evidence="8" id="KW-0418">Kinase</keyword>
<evidence type="ECO:0000256" key="1">
    <source>
        <dbReference type="ARBA" id="ARBA00000085"/>
    </source>
</evidence>
<keyword evidence="17" id="KW-1185">Reference proteome</keyword>
<feature type="domain" description="Histidine kinase" evidence="14">
    <location>
        <begin position="227"/>
        <end position="438"/>
    </location>
</feature>
<organism evidence="16 17">
    <name type="scientific">Ottowia flava</name>
    <dbReference type="NCBI Taxonomy" id="2675430"/>
    <lineage>
        <taxon>Bacteria</taxon>
        <taxon>Pseudomonadati</taxon>
        <taxon>Pseudomonadota</taxon>
        <taxon>Betaproteobacteria</taxon>
        <taxon>Burkholderiales</taxon>
        <taxon>Comamonadaceae</taxon>
        <taxon>Ottowia</taxon>
    </lineage>
</organism>
<evidence type="ECO:0000256" key="2">
    <source>
        <dbReference type="ARBA" id="ARBA00004141"/>
    </source>
</evidence>
<reference evidence="17" key="1">
    <citation type="journal article" date="2019" name="Int. J. Syst. Evol. Microbiol.">
        <title>The Global Catalogue of Microorganisms (GCM) 10K type strain sequencing project: providing services to taxonomists for standard genome sequencing and annotation.</title>
        <authorList>
            <consortium name="The Broad Institute Genomics Platform"/>
            <consortium name="The Broad Institute Genome Sequencing Center for Infectious Disease"/>
            <person name="Wu L."/>
            <person name="Ma J."/>
        </authorList>
    </citation>
    <scope>NUCLEOTIDE SEQUENCE [LARGE SCALE GENOMIC DNA]</scope>
    <source>
        <strain evidence="17">LMG 29247</strain>
    </source>
</reference>
<dbReference type="PANTHER" id="PTHR45436">
    <property type="entry name" value="SENSOR HISTIDINE KINASE YKOH"/>
    <property type="match status" value="1"/>
</dbReference>
<dbReference type="InterPro" id="IPR050428">
    <property type="entry name" value="TCS_sensor_his_kinase"/>
</dbReference>
<keyword evidence="11" id="KW-0902">Two-component regulatory system</keyword>
<evidence type="ECO:0000256" key="13">
    <source>
        <dbReference type="SAM" id="Phobius"/>
    </source>
</evidence>
<dbReference type="Pfam" id="PF00512">
    <property type="entry name" value="HisKA"/>
    <property type="match status" value="1"/>
</dbReference>
<dbReference type="SUPFAM" id="SSF47384">
    <property type="entry name" value="Homodimeric domain of signal transducing histidine kinase"/>
    <property type="match status" value="1"/>
</dbReference>
<dbReference type="InterPro" id="IPR003660">
    <property type="entry name" value="HAMP_dom"/>
</dbReference>
<dbReference type="SMART" id="SM00388">
    <property type="entry name" value="HisKA"/>
    <property type="match status" value="1"/>
</dbReference>
<keyword evidence="6 13" id="KW-0812">Transmembrane</keyword>
<name>A0ABW4KV66_9BURK</name>
<evidence type="ECO:0000256" key="4">
    <source>
        <dbReference type="ARBA" id="ARBA00022553"/>
    </source>
</evidence>
<accession>A0ABW4KV66</accession>
<dbReference type="Proteomes" id="UP001597304">
    <property type="component" value="Unassembled WGS sequence"/>
</dbReference>
<keyword evidence="12 13" id="KW-0472">Membrane</keyword>
<dbReference type="SUPFAM" id="SSF55874">
    <property type="entry name" value="ATPase domain of HSP90 chaperone/DNA topoisomerase II/histidine kinase"/>
    <property type="match status" value="1"/>
</dbReference>
<comment type="caution">
    <text evidence="16">The sequence shown here is derived from an EMBL/GenBank/DDBJ whole genome shotgun (WGS) entry which is preliminary data.</text>
</comment>
<feature type="domain" description="HAMP" evidence="15">
    <location>
        <begin position="167"/>
        <end position="219"/>
    </location>
</feature>
<comment type="catalytic activity">
    <reaction evidence="1">
        <text>ATP + protein L-histidine = ADP + protein N-phospho-L-histidine.</text>
        <dbReference type="EC" id="2.7.13.3"/>
    </reaction>
</comment>
<evidence type="ECO:0000256" key="8">
    <source>
        <dbReference type="ARBA" id="ARBA00022777"/>
    </source>
</evidence>
<dbReference type="InterPro" id="IPR003594">
    <property type="entry name" value="HATPase_dom"/>
</dbReference>
<keyword evidence="7" id="KW-0547">Nucleotide-binding</keyword>
<comment type="subcellular location">
    <subcellularLocation>
        <location evidence="2">Membrane</location>
        <topology evidence="2">Multi-pass membrane protein</topology>
    </subcellularLocation>
</comment>
<dbReference type="InterPro" id="IPR036097">
    <property type="entry name" value="HisK_dim/P_sf"/>
</dbReference>
<sequence length="441" mass="47997">MRLSSLRARLLVLLTAFHVGAALAMAVLTYVTADYLDSTFMDGQMRALADAYLHVDEPVVPPAVEPERNVHDWGALIAQMWSPERVLQQSSWPSVRVPLQPTDGFHDLSVETEKWRVLTAHSTDRTVQIVQSGRFRAAELRSRAWTAALAVLALTPLSVLLAMLAVRWALRPMERLRMRVQDQDPGRLVPLDEQAAPDELRPFVGSINALLTRLATAFEQQRHFIQDAAHELRTPVAALSLQTHEMAEAARSSTLLPAAQTVHAAAGRLTRLVAQLLALARLDRPVEVVEHVSLSALAQQVVKELLPLADARQIDMGVEDDGAGLPGVDSEATHTLLVNLLDNALRHSSAGGRVTVRLCAQPTCAVLEVLDEGPGIPDAHLERVFDRFYRVPGQQGAGSGLGLAICQVAAARLGGTLTLANRTDMLGLVARFVLDMVERPA</sequence>
<keyword evidence="10 13" id="KW-1133">Transmembrane helix</keyword>
<evidence type="ECO:0000259" key="15">
    <source>
        <dbReference type="PROSITE" id="PS50885"/>
    </source>
</evidence>
<evidence type="ECO:0000256" key="11">
    <source>
        <dbReference type="ARBA" id="ARBA00023012"/>
    </source>
</evidence>
<dbReference type="CDD" id="cd00082">
    <property type="entry name" value="HisKA"/>
    <property type="match status" value="1"/>
</dbReference>
<evidence type="ECO:0000256" key="5">
    <source>
        <dbReference type="ARBA" id="ARBA00022679"/>
    </source>
</evidence>
<dbReference type="Pfam" id="PF02518">
    <property type="entry name" value="HATPase_c"/>
    <property type="match status" value="1"/>
</dbReference>
<evidence type="ECO:0000256" key="10">
    <source>
        <dbReference type="ARBA" id="ARBA00022989"/>
    </source>
</evidence>
<dbReference type="RefSeq" id="WP_147912454.1">
    <property type="nucleotide sequence ID" value="NZ_JBHUEJ010000036.1"/>
</dbReference>
<dbReference type="Gene3D" id="1.10.287.130">
    <property type="match status" value="1"/>
</dbReference>
<evidence type="ECO:0000256" key="3">
    <source>
        <dbReference type="ARBA" id="ARBA00012438"/>
    </source>
</evidence>
<keyword evidence="5" id="KW-0808">Transferase</keyword>
<dbReference type="PROSITE" id="PS50109">
    <property type="entry name" value="HIS_KIN"/>
    <property type="match status" value="1"/>
</dbReference>
<dbReference type="InterPro" id="IPR003661">
    <property type="entry name" value="HisK_dim/P_dom"/>
</dbReference>
<dbReference type="Gene3D" id="3.30.565.10">
    <property type="entry name" value="Histidine kinase-like ATPase, C-terminal domain"/>
    <property type="match status" value="1"/>
</dbReference>
<dbReference type="EC" id="2.7.13.3" evidence="3"/>
<keyword evidence="9 16" id="KW-0067">ATP-binding</keyword>
<dbReference type="InterPro" id="IPR005467">
    <property type="entry name" value="His_kinase_dom"/>
</dbReference>
<evidence type="ECO:0000256" key="6">
    <source>
        <dbReference type="ARBA" id="ARBA00022692"/>
    </source>
</evidence>
<evidence type="ECO:0000313" key="16">
    <source>
        <dbReference type="EMBL" id="MFD1711944.1"/>
    </source>
</evidence>
<protein>
    <recommendedName>
        <fullName evidence="3">histidine kinase</fullName>
        <ecNumber evidence="3">2.7.13.3</ecNumber>
    </recommendedName>
</protein>
<dbReference type="PANTHER" id="PTHR45436:SF14">
    <property type="entry name" value="SENSOR PROTEIN QSEC"/>
    <property type="match status" value="1"/>
</dbReference>
<proteinExistence type="predicted"/>
<dbReference type="SMART" id="SM00387">
    <property type="entry name" value="HATPase_c"/>
    <property type="match status" value="1"/>
</dbReference>
<dbReference type="PROSITE" id="PS50885">
    <property type="entry name" value="HAMP"/>
    <property type="match status" value="1"/>
</dbReference>